<gene>
    <name evidence="1" type="ORF">MCC93_24320</name>
    <name evidence="2" type="ORF">MON37_05420</name>
</gene>
<reference evidence="2 4" key="2">
    <citation type="submission" date="2022-03" db="EMBL/GenBank/DDBJ databases">
        <title>Genome sequencing of Morococcus cerebrosus.</title>
        <authorList>
            <person name="Baek M.-G."/>
            <person name="Yi H."/>
        </authorList>
    </citation>
    <scope>NUCLEOTIDE SEQUENCE [LARGE SCALE GENOMIC DNA]</scope>
    <source>
        <strain evidence="2 4">CIP 81.93</strain>
    </source>
</reference>
<dbReference type="Proteomes" id="UP000829504">
    <property type="component" value="Chromosome"/>
</dbReference>
<dbReference type="RefSeq" id="WP_242883802.1">
    <property type="nucleotide sequence ID" value="NZ_CP094242.1"/>
</dbReference>
<accession>A0A0C1E2X3</accession>
<reference evidence="1 3" key="1">
    <citation type="submission" date="2014-12" db="EMBL/GenBank/DDBJ databases">
        <title>Genome sequence of Morococcus cerebrosus.</title>
        <authorList>
            <person name="Shin S.-K."/>
            <person name="Yi H."/>
        </authorList>
    </citation>
    <scope>NUCLEOTIDE SEQUENCE [LARGE SCALE GENOMIC DNA]</scope>
    <source>
        <strain evidence="1 3">CIP 81.93</strain>
    </source>
</reference>
<evidence type="ECO:0000313" key="1">
    <source>
        <dbReference type="EMBL" id="KIC06104.1"/>
    </source>
</evidence>
<organism evidence="1 3">
    <name type="scientific">Morococcus cerebrosus</name>
    <dbReference type="NCBI Taxonomy" id="1056807"/>
    <lineage>
        <taxon>Bacteria</taxon>
        <taxon>Pseudomonadati</taxon>
        <taxon>Pseudomonadota</taxon>
        <taxon>Betaproteobacteria</taxon>
        <taxon>Neisseriales</taxon>
        <taxon>Neisseriaceae</taxon>
        <taxon>Morococcus</taxon>
    </lineage>
</organism>
<name>A0A0C1E2X3_9NEIS</name>
<dbReference type="EMBL" id="JUFZ01000117">
    <property type="protein sequence ID" value="KIC06104.1"/>
    <property type="molecule type" value="Genomic_DNA"/>
</dbReference>
<evidence type="ECO:0000313" key="3">
    <source>
        <dbReference type="Proteomes" id="UP000031390"/>
    </source>
</evidence>
<keyword evidence="4" id="KW-1185">Reference proteome</keyword>
<dbReference type="Proteomes" id="UP000031390">
    <property type="component" value="Unassembled WGS sequence"/>
</dbReference>
<dbReference type="AlphaFoldDB" id="A0A0C1E2X3"/>
<dbReference type="EMBL" id="CP094242">
    <property type="protein sequence ID" value="UNV88357.1"/>
    <property type="molecule type" value="Genomic_DNA"/>
</dbReference>
<sequence length="112" mass="12280">MLKVQAAFDKDRSSENYFSDGFEITGNMGISLDHDPSCVCCRLDYDMVWNHSVTTKTACVRTAHTLHLNLKVYVARSGRVCGLATHAVDRGAGYGLLAVMCVLSAARRLVLI</sequence>
<protein>
    <submittedName>
        <fullName evidence="1">Uncharacterized protein</fullName>
    </submittedName>
</protein>
<evidence type="ECO:0000313" key="2">
    <source>
        <dbReference type="EMBL" id="UNV88357.1"/>
    </source>
</evidence>
<evidence type="ECO:0000313" key="4">
    <source>
        <dbReference type="Proteomes" id="UP000829504"/>
    </source>
</evidence>
<proteinExistence type="predicted"/>